<dbReference type="EMBL" id="CP015105">
    <property type="protein sequence ID" value="ASJ12979.1"/>
    <property type="molecule type" value="Genomic_DNA"/>
</dbReference>
<dbReference type="PROSITE" id="PS50263">
    <property type="entry name" value="CN_HYDROLASE"/>
    <property type="match status" value="1"/>
</dbReference>
<dbReference type="PANTHER" id="PTHR43674">
    <property type="entry name" value="NITRILASE C965.09-RELATED"/>
    <property type="match status" value="1"/>
</dbReference>
<name>A0A0Q2M0S7_9EURY</name>
<dbReference type="Gene3D" id="3.60.110.10">
    <property type="entry name" value="Carbon-nitrogen hydrolase"/>
    <property type="match status" value="1"/>
</dbReference>
<dbReference type="SUPFAM" id="SSF56317">
    <property type="entry name" value="Carbon-nitrogen hydrolase"/>
    <property type="match status" value="1"/>
</dbReference>
<dbReference type="EMBL" id="LIXN01000024">
    <property type="protein sequence ID" value="KQH81474.1"/>
    <property type="molecule type" value="Genomic_DNA"/>
</dbReference>
<evidence type="ECO:0000313" key="3">
    <source>
        <dbReference type="EMBL" id="ASJ12979.1"/>
    </source>
</evidence>
<organism evidence="4 6">
    <name type="scientific">Thermococcus thioreducens</name>
    <dbReference type="NCBI Taxonomy" id="277988"/>
    <lineage>
        <taxon>Archaea</taxon>
        <taxon>Methanobacteriati</taxon>
        <taxon>Methanobacteriota</taxon>
        <taxon>Thermococci</taxon>
        <taxon>Thermococcales</taxon>
        <taxon>Thermococcaceae</taxon>
        <taxon>Thermococcus</taxon>
    </lineage>
</organism>
<evidence type="ECO:0000256" key="1">
    <source>
        <dbReference type="ARBA" id="ARBA00022801"/>
    </source>
</evidence>
<dbReference type="InterPro" id="IPR003010">
    <property type="entry name" value="C-N_Hydrolase"/>
</dbReference>
<dbReference type="Proteomes" id="UP000250136">
    <property type="component" value="Chromosome"/>
</dbReference>
<dbReference type="InterPro" id="IPR036526">
    <property type="entry name" value="C-N_Hydrolase_sf"/>
</dbReference>
<keyword evidence="1 4" id="KW-0378">Hydrolase</keyword>
<evidence type="ECO:0000313" key="4">
    <source>
        <dbReference type="EMBL" id="KQH81474.1"/>
    </source>
</evidence>
<evidence type="ECO:0000313" key="8">
    <source>
        <dbReference type="Proteomes" id="UP000250136"/>
    </source>
</evidence>
<reference evidence="4 6" key="1">
    <citation type="submission" date="2015-08" db="EMBL/GenBank/DDBJ databases">
        <title>Thermococcus thioreducens DSM 14981 genome sequencing.</title>
        <authorList>
            <person name="Hong S.-J."/>
            <person name="Kim M.-C."/>
            <person name="Shin J.-H."/>
        </authorList>
    </citation>
    <scope>NUCLEOTIDE SEQUENCE [LARGE SCALE GENOMIC DNA]</scope>
    <source>
        <strain evidence="4 6">DSM 14981</strain>
    </source>
</reference>
<dbReference type="EMBL" id="FOIW01000001">
    <property type="protein sequence ID" value="SEV82681.1"/>
    <property type="molecule type" value="Genomic_DNA"/>
</dbReference>
<dbReference type="GeneID" id="33334518"/>
<reference evidence="5 7" key="3">
    <citation type="submission" date="2016-10" db="EMBL/GenBank/DDBJ databases">
        <authorList>
            <person name="de Groot N.N."/>
        </authorList>
    </citation>
    <scope>NUCLEOTIDE SEQUENCE [LARGE SCALE GENOMIC DNA]</scope>
    <source>
        <strain evidence="5 7">OGL-20</strain>
    </source>
</reference>
<dbReference type="AlphaFoldDB" id="A0A0Q2M0S7"/>
<keyword evidence="8" id="KW-1185">Reference proteome</keyword>
<dbReference type="STRING" id="277988.SAMN05216170_0180"/>
<evidence type="ECO:0000259" key="2">
    <source>
        <dbReference type="PROSITE" id="PS50263"/>
    </source>
</evidence>
<dbReference type="InterPro" id="IPR050345">
    <property type="entry name" value="Aliph_Amidase/BUP"/>
</dbReference>
<dbReference type="PATRIC" id="fig|277988.4.peg.2372"/>
<dbReference type="Proteomes" id="UP000051862">
    <property type="component" value="Unassembled WGS sequence"/>
</dbReference>
<sequence>MKVALIPMKVEVGNFEANWREFEKRFKESIEHAPDFVVFPEYCLTGFEEWDFSGAELYGEIVERVSSLAREAGVYIVFGLLEPHKNCVYNSALLIGQDGRVILKHRKFQEPMKFCTGNTVRTARTEFGKAAIIICGDLYNKRIAKWVRRKKPDFIFVPMEYSPDYGEPNEEDVKAMSERAELLGVRTFIVNSSPPGGAWVFSSDGKLVASSDGDGTLVVEVHAKGIKFPSQSSDRW</sequence>
<dbReference type="GO" id="GO:0016811">
    <property type="term" value="F:hydrolase activity, acting on carbon-nitrogen (but not peptide) bonds, in linear amides"/>
    <property type="evidence" value="ECO:0007669"/>
    <property type="project" value="UniProtKB-ARBA"/>
</dbReference>
<feature type="domain" description="CN hydrolase" evidence="2">
    <location>
        <begin position="1"/>
        <end position="236"/>
    </location>
</feature>
<dbReference type="Pfam" id="PF00795">
    <property type="entry name" value="CN_hydrolase"/>
    <property type="match status" value="1"/>
</dbReference>
<evidence type="ECO:0000313" key="7">
    <source>
        <dbReference type="Proteomes" id="UP000182125"/>
    </source>
</evidence>
<protein>
    <submittedName>
        <fullName evidence="4">Carbon-nitrogen hydrolase</fullName>
    </submittedName>
    <submittedName>
        <fullName evidence="5">Predicted amidohydrolase</fullName>
    </submittedName>
</protein>
<accession>A0A0Q2M0S7</accession>
<evidence type="ECO:0000313" key="5">
    <source>
        <dbReference type="EMBL" id="SEV82681.1"/>
    </source>
</evidence>
<dbReference type="Proteomes" id="UP000182125">
    <property type="component" value="Unassembled WGS sequence"/>
</dbReference>
<dbReference type="RefSeq" id="WP_055430346.1">
    <property type="nucleotide sequence ID" value="NZ_CP015105.1"/>
</dbReference>
<proteinExistence type="predicted"/>
<dbReference type="KEGG" id="ttd:A3L14_08795"/>
<dbReference type="OrthoDB" id="41015at2157"/>
<gene>
    <name evidence="3" type="ORF">A3L14_08795</name>
    <name evidence="4" type="ORF">AMR53_11315</name>
    <name evidence="5" type="ORF">SAMN05216170_0180</name>
</gene>
<evidence type="ECO:0000313" key="6">
    <source>
        <dbReference type="Proteomes" id="UP000051862"/>
    </source>
</evidence>
<reference evidence="3 8" key="2">
    <citation type="submission" date="2016-04" db="EMBL/GenBank/DDBJ databases">
        <title>Complete genome sequence of Thermococcus thioreducens type strain OGL-20P.</title>
        <authorList>
            <person name="Oger P.M."/>
        </authorList>
    </citation>
    <scope>NUCLEOTIDE SEQUENCE [LARGE SCALE GENOMIC DNA]</scope>
    <source>
        <strain evidence="3 8">OGL-20P</strain>
    </source>
</reference>
<dbReference type="PANTHER" id="PTHR43674:SF2">
    <property type="entry name" value="BETA-UREIDOPROPIONASE"/>
    <property type="match status" value="1"/>
</dbReference>
<dbReference type="CDD" id="cd07197">
    <property type="entry name" value="nitrilase"/>
    <property type="match status" value="1"/>
</dbReference>